<dbReference type="InterPro" id="IPR011964">
    <property type="entry name" value="YVTN_b-propeller_repeat"/>
</dbReference>
<dbReference type="Pfam" id="PF16819">
    <property type="entry name" value="DUF5074"/>
    <property type="match status" value="1"/>
</dbReference>
<dbReference type="PANTHER" id="PTHR47197:SF3">
    <property type="entry name" value="DIHYDRO-HEME D1 DEHYDROGENASE"/>
    <property type="match status" value="1"/>
</dbReference>
<dbReference type="InterPro" id="IPR051200">
    <property type="entry name" value="Host-pathogen_enzymatic-act"/>
</dbReference>
<dbReference type="EMBL" id="FRAS01000002">
    <property type="protein sequence ID" value="SHK28482.1"/>
    <property type="molecule type" value="Genomic_DNA"/>
</dbReference>
<dbReference type="AlphaFoldDB" id="A0A1M6R7Q8"/>
<dbReference type="InterPro" id="IPR011044">
    <property type="entry name" value="Quino_amine_DH_bsu"/>
</dbReference>
<dbReference type="RefSeq" id="WP_073281249.1">
    <property type="nucleotide sequence ID" value="NZ_FRAS01000002.1"/>
</dbReference>
<evidence type="ECO:0000313" key="2">
    <source>
        <dbReference type="EMBL" id="SHK28482.1"/>
    </source>
</evidence>
<dbReference type="SUPFAM" id="SSF63825">
    <property type="entry name" value="YWTD domain"/>
    <property type="match status" value="1"/>
</dbReference>
<gene>
    <name evidence="2" type="ORF">SAMN02746009_00623</name>
</gene>
<dbReference type="InterPro" id="IPR031815">
    <property type="entry name" value="DUF5074"/>
</dbReference>
<feature type="signal peptide" evidence="1">
    <location>
        <begin position="1"/>
        <end position="21"/>
    </location>
</feature>
<accession>A0A1M6R7Q8</accession>
<dbReference type="Gene3D" id="2.130.10.10">
    <property type="entry name" value="YVTN repeat-like/Quinoprotein amine dehydrogenase"/>
    <property type="match status" value="1"/>
</dbReference>
<protein>
    <submittedName>
        <fullName evidence="2">40-residue YVTN family beta-propeller repeat-containing protein</fullName>
    </submittedName>
</protein>
<dbReference type="OrthoDB" id="9773938at2"/>
<sequence length="367" mass="39028">MLSTSSLFARWYRAALLPASALLLLSSCDPDDDDNPVVPPVAATNSVFVVNEGSYGTPNGSISLFDVASKTITAPDIFQAANNRPLLADVAQNMVVRGNRGYIVANQNGRLITVSLPDFREVSTLSSPLAQPRYIAVASDDKAYVSEWIQAPFPAPVVGRVAIINLRTNTVTGTIPVGKAPEEMLLANGKLFVANSEDNTVTVINTNTDVVETTLTVGANPANLVQDANGRIWVLCAGSTDYSNPALSKLGSLSDFTATAPYTVRKRDLTYTPGYGSRVRRNSTGDQLYLKTGSGVFRVGIADATIPTTPFLKRSFYGLDIDPNNNTIYAGVAVSYSGPGRIVRYNASGTPLDSATVGILPNGFAFY</sequence>
<reference evidence="3" key="1">
    <citation type="submission" date="2016-11" db="EMBL/GenBank/DDBJ databases">
        <authorList>
            <person name="Varghese N."/>
            <person name="Submissions S."/>
        </authorList>
    </citation>
    <scope>NUCLEOTIDE SEQUENCE [LARGE SCALE GENOMIC DNA]</scope>
    <source>
        <strain evidence="3">DSM 18569</strain>
    </source>
</reference>
<keyword evidence="1" id="KW-0732">Signal</keyword>
<evidence type="ECO:0000256" key="1">
    <source>
        <dbReference type="SAM" id="SignalP"/>
    </source>
</evidence>
<dbReference type="SUPFAM" id="SSF50969">
    <property type="entry name" value="YVTN repeat-like/Quinoprotein amine dehydrogenase"/>
    <property type="match status" value="1"/>
</dbReference>
<dbReference type="Proteomes" id="UP000183947">
    <property type="component" value="Unassembled WGS sequence"/>
</dbReference>
<evidence type="ECO:0000313" key="3">
    <source>
        <dbReference type="Proteomes" id="UP000183947"/>
    </source>
</evidence>
<name>A0A1M6R7Q8_9BACT</name>
<dbReference type="PANTHER" id="PTHR47197">
    <property type="entry name" value="PROTEIN NIRF"/>
    <property type="match status" value="1"/>
</dbReference>
<organism evidence="2 3">
    <name type="scientific">Hymenobacter psychrotolerans DSM 18569</name>
    <dbReference type="NCBI Taxonomy" id="1121959"/>
    <lineage>
        <taxon>Bacteria</taxon>
        <taxon>Pseudomonadati</taxon>
        <taxon>Bacteroidota</taxon>
        <taxon>Cytophagia</taxon>
        <taxon>Cytophagales</taxon>
        <taxon>Hymenobacteraceae</taxon>
        <taxon>Hymenobacter</taxon>
    </lineage>
</organism>
<feature type="chain" id="PRO_5012116041" evidence="1">
    <location>
        <begin position="22"/>
        <end position="367"/>
    </location>
</feature>
<proteinExistence type="predicted"/>
<keyword evidence="3" id="KW-1185">Reference proteome</keyword>
<dbReference type="STRING" id="1121959.SAMN02746009_00623"/>
<dbReference type="NCBIfam" id="TIGR02276">
    <property type="entry name" value="beta_rpt_yvtn"/>
    <property type="match status" value="1"/>
</dbReference>
<dbReference type="InterPro" id="IPR015943">
    <property type="entry name" value="WD40/YVTN_repeat-like_dom_sf"/>
</dbReference>